<feature type="domain" description="Cyclic GMP-AMP synthase DncV-like nucleotidyltransferase" evidence="12">
    <location>
        <begin position="62"/>
        <end position="145"/>
    </location>
</feature>
<evidence type="ECO:0000256" key="7">
    <source>
        <dbReference type="ARBA" id="ARBA00023080"/>
    </source>
</evidence>
<accession>A0ABW9EGS2</accession>
<evidence type="ECO:0000256" key="4">
    <source>
        <dbReference type="ARBA" id="ARBA00022741"/>
    </source>
</evidence>
<proteinExistence type="predicted"/>
<evidence type="ECO:0000259" key="12">
    <source>
        <dbReference type="Pfam" id="PF21654"/>
    </source>
</evidence>
<dbReference type="RefSeq" id="WP_408154087.1">
    <property type="nucleotide sequence ID" value="NZ_JAQQCL010000013.1"/>
</dbReference>
<evidence type="ECO:0000256" key="1">
    <source>
        <dbReference type="ARBA" id="ARBA00022679"/>
    </source>
</evidence>
<dbReference type="Pfam" id="PF18134">
    <property type="entry name" value="AGS_C"/>
    <property type="match status" value="1"/>
</dbReference>
<gene>
    <name evidence="13" type="ORF">PQQ73_18030</name>
</gene>
<keyword evidence="4" id="KW-0547">Nucleotide-binding</keyword>
<keyword evidence="3" id="KW-0479">Metal-binding</keyword>
<reference evidence="13 14" key="1">
    <citation type="journal article" date="2024" name="Chem. Sci.">
        <title>Discovery of megapolipeptins by genome mining of a Burkholderiales bacteria collection.</title>
        <authorList>
            <person name="Paulo B.S."/>
            <person name="Recchia M.J.J."/>
            <person name="Lee S."/>
            <person name="Fergusson C.H."/>
            <person name="Romanowski S.B."/>
            <person name="Hernandez A."/>
            <person name="Krull N."/>
            <person name="Liu D.Y."/>
            <person name="Cavanagh H."/>
            <person name="Bos A."/>
            <person name="Gray C.A."/>
            <person name="Murphy B.T."/>
            <person name="Linington R.G."/>
            <person name="Eustaquio A.S."/>
        </authorList>
    </citation>
    <scope>NUCLEOTIDE SEQUENCE [LARGE SCALE GENOMIC DNA]</scope>
    <source>
        <strain evidence="13 14">RL17-350-BIC-E</strain>
    </source>
</reference>
<evidence type="ECO:0000256" key="2">
    <source>
        <dbReference type="ARBA" id="ARBA00022695"/>
    </source>
</evidence>
<dbReference type="CDD" id="cd05400">
    <property type="entry name" value="NT_2-5OAS_ClassI-CCAase"/>
    <property type="match status" value="1"/>
</dbReference>
<dbReference type="InterPro" id="IPR048445">
    <property type="entry name" value="DncV-like_NTFase"/>
</dbReference>
<evidence type="ECO:0000256" key="9">
    <source>
        <dbReference type="ARBA" id="ARBA00044145"/>
    </source>
</evidence>
<comment type="caution">
    <text evidence="13">The sequence shown here is derived from an EMBL/GenBank/DDBJ whole genome shotgun (WGS) entry which is preliminary data.</text>
</comment>
<evidence type="ECO:0000256" key="6">
    <source>
        <dbReference type="ARBA" id="ARBA00022842"/>
    </source>
</evidence>
<organism evidence="13 14">
    <name type="scientific">Paraburkholderia strydomiana</name>
    <dbReference type="NCBI Taxonomy" id="1245417"/>
    <lineage>
        <taxon>Bacteria</taxon>
        <taxon>Pseudomonadati</taxon>
        <taxon>Pseudomonadota</taxon>
        <taxon>Betaproteobacteria</taxon>
        <taxon>Burkholderiales</taxon>
        <taxon>Burkholderiaceae</taxon>
        <taxon>Paraburkholderia</taxon>
    </lineage>
</organism>
<keyword evidence="7" id="KW-0546">Nucleotide metabolism</keyword>
<evidence type="ECO:0000259" key="11">
    <source>
        <dbReference type="Pfam" id="PF18134"/>
    </source>
</evidence>
<dbReference type="InterPro" id="IPR040511">
    <property type="entry name" value="AGS_C"/>
</dbReference>
<evidence type="ECO:0000256" key="5">
    <source>
        <dbReference type="ARBA" id="ARBA00022840"/>
    </source>
</evidence>
<dbReference type="Pfam" id="PF21654">
    <property type="entry name" value="DncV-like_NTFase"/>
    <property type="match status" value="1"/>
</dbReference>
<evidence type="ECO:0000313" key="13">
    <source>
        <dbReference type="EMBL" id="MFM0718233.1"/>
    </source>
</evidence>
<keyword evidence="1" id="KW-0808">Transferase</keyword>
<comment type="catalytic activity">
    <reaction evidence="10">
        <text>GTP + ATP = 3',3'-cGAMP + 2 diphosphate</text>
        <dbReference type="Rhea" id="RHEA:35647"/>
        <dbReference type="ChEBI" id="CHEBI:30616"/>
        <dbReference type="ChEBI" id="CHEBI:33019"/>
        <dbReference type="ChEBI" id="CHEBI:37565"/>
        <dbReference type="ChEBI" id="CHEBI:71501"/>
    </reaction>
    <physiologicalReaction direction="left-to-right" evidence="10">
        <dbReference type="Rhea" id="RHEA:35648"/>
    </physiologicalReaction>
</comment>
<keyword evidence="8" id="KW-0051">Antiviral defense</keyword>
<sequence length="519" mass="58218">MKTNELPNSWSVTASATAAQYLERLARELDVPVSRYEEAERRYDSVGRWLCRDDSTLKDLNPDVYVQGSFRLGTPIRPINEDEHYDIDLVCELTASKTGNTQQQLKEMLGHEMRLYAKANSMQEVSEGRRCWTLQYADGAQFHLDALPALPDGEIKRQLLVEAHLNTDWASTAIAITDNEHPGYRSISERWPHSNPRGYTDWFRSRMKTSFRQIREAMAIEAKASVEDIPSYSVKTPLQQTVQILKRHRDMMFEDDSEHKPISVIITTLSGLAYQGERSVAEALGGILERMESHILYDHRRDVFIRNPTDPQENFADRWRGAPEKRTNFFRWLRQAQEDFANIATQVIPQRLVEAASRSFGARPAQAADAGRSRTVTLAGLYGKTSSVMTASHKLPAPWPASRTGSVAISHVTWTGKGFSRPTRLHSNGQPLVKGASLSFRASTDIPGPYEVFWQVVNTGVEATVAGKLRGGFDLGSVARGNVTHEEDAAYSGSHTIECFIVKDRHLAARSGAFVINVN</sequence>
<keyword evidence="14" id="KW-1185">Reference proteome</keyword>
<evidence type="ECO:0000256" key="3">
    <source>
        <dbReference type="ARBA" id="ARBA00022723"/>
    </source>
</evidence>
<feature type="domain" description="Adenylyl/Guanylyl and SMODS C-terminal sensor" evidence="11">
    <location>
        <begin position="393"/>
        <end position="518"/>
    </location>
</feature>
<dbReference type="EMBL" id="JAQQCL010000013">
    <property type="protein sequence ID" value="MFM0718233.1"/>
    <property type="molecule type" value="Genomic_DNA"/>
</dbReference>
<keyword evidence="2" id="KW-0548">Nucleotidyltransferase</keyword>
<keyword evidence="5" id="KW-0067">ATP-binding</keyword>
<protein>
    <recommendedName>
        <fullName evidence="9">Cyclic GMP-AMP synthase</fullName>
    </recommendedName>
</protein>
<keyword evidence="6" id="KW-0460">Magnesium</keyword>
<evidence type="ECO:0000256" key="8">
    <source>
        <dbReference type="ARBA" id="ARBA00023118"/>
    </source>
</evidence>
<dbReference type="Proteomes" id="UP001629392">
    <property type="component" value="Unassembled WGS sequence"/>
</dbReference>
<evidence type="ECO:0000313" key="14">
    <source>
        <dbReference type="Proteomes" id="UP001629392"/>
    </source>
</evidence>
<name>A0ABW9EGS2_9BURK</name>
<evidence type="ECO:0000256" key="10">
    <source>
        <dbReference type="ARBA" id="ARBA00048304"/>
    </source>
</evidence>
<dbReference type="InterPro" id="IPR006116">
    <property type="entry name" value="NT_2-5OAS_ClassI-CCAase"/>
</dbReference>